<protein>
    <submittedName>
        <fullName evidence="1">Uncharacterized protein</fullName>
    </submittedName>
</protein>
<organism evidence="1 2">
    <name type="scientific">Aliikangiella maris</name>
    <dbReference type="NCBI Taxonomy" id="3162458"/>
    <lineage>
        <taxon>Bacteria</taxon>
        <taxon>Pseudomonadati</taxon>
        <taxon>Pseudomonadota</taxon>
        <taxon>Gammaproteobacteria</taxon>
        <taxon>Oceanospirillales</taxon>
        <taxon>Pleioneaceae</taxon>
        <taxon>Aliikangiella</taxon>
    </lineage>
</organism>
<accession>A0ABV2BXM0</accession>
<keyword evidence="2" id="KW-1185">Reference proteome</keyword>
<name>A0ABV2BXM0_9GAMM</name>
<evidence type="ECO:0000313" key="2">
    <source>
        <dbReference type="Proteomes" id="UP001548189"/>
    </source>
</evidence>
<gene>
    <name evidence="1" type="ORF">ABVT43_14245</name>
</gene>
<dbReference type="Proteomes" id="UP001548189">
    <property type="component" value="Unassembled WGS sequence"/>
</dbReference>
<dbReference type="EMBL" id="JBEVCJ010000019">
    <property type="protein sequence ID" value="MET1256297.1"/>
    <property type="molecule type" value="Genomic_DNA"/>
</dbReference>
<sequence length="239" mass="27301">MKINLHYFFYPLVFTGGILGGLLSERESVVNKNNTFQDEHLKLESGTDIIVSNNVVGKVGVSDAQNYLLHNDEKSVDQKAKSKTVSSTPGDNITLEKEDLLSFERKYLTVNSEINGLTVSADLQNKNFSQLMLKLAEENYGSYLSYENKNNYRHWFVNQHLVGTGDVSLNGLECGEKFCMAEVNYENEEVYKEYLANITSSEEYKMYTLLTQPIEENGIKNMRFFYTIDPELQSISFTQ</sequence>
<comment type="caution">
    <text evidence="1">The sequence shown here is derived from an EMBL/GenBank/DDBJ whole genome shotgun (WGS) entry which is preliminary data.</text>
</comment>
<proteinExistence type="predicted"/>
<evidence type="ECO:0000313" key="1">
    <source>
        <dbReference type="EMBL" id="MET1256297.1"/>
    </source>
</evidence>
<reference evidence="1 2" key="1">
    <citation type="submission" date="2024-06" db="EMBL/GenBank/DDBJ databases">
        <authorList>
            <person name="Li F."/>
        </authorList>
    </citation>
    <scope>NUCLEOTIDE SEQUENCE [LARGE SCALE GENOMIC DNA]</scope>
    <source>
        <strain evidence="1 2">GXAS 311</strain>
    </source>
</reference>